<evidence type="ECO:0000256" key="1">
    <source>
        <dbReference type="SAM" id="MobiDB-lite"/>
    </source>
</evidence>
<keyword evidence="3" id="KW-1185">Reference proteome</keyword>
<dbReference type="GO" id="GO:0004860">
    <property type="term" value="F:protein kinase inhibitor activity"/>
    <property type="evidence" value="ECO:0007669"/>
    <property type="project" value="UniProtKB-KW"/>
</dbReference>
<reference evidence="2 3" key="1">
    <citation type="submission" date="2018-09" db="EMBL/GenBank/DDBJ databases">
        <authorList>
            <person name="Livingstone P.G."/>
            <person name="Whitworth D.E."/>
        </authorList>
    </citation>
    <scope>NUCLEOTIDE SEQUENCE [LARGE SCALE GENOMIC DNA]</scope>
    <source>
        <strain evidence="2 3">CA031B</strain>
    </source>
</reference>
<proteinExistence type="predicted"/>
<dbReference type="Proteomes" id="UP000278907">
    <property type="component" value="Unassembled WGS sequence"/>
</dbReference>
<feature type="non-terminal residue" evidence="2">
    <location>
        <position position="34"/>
    </location>
</feature>
<name>A0ABX9Q361_9BACT</name>
<keyword evidence="2" id="KW-0649">Protein kinase inhibitor</keyword>
<sequence>MPKPLELTSPQFKDGMPIPIAYTGEGEDKAPPLH</sequence>
<comment type="caution">
    <text evidence="2">The sequence shown here is derived from an EMBL/GenBank/DDBJ whole genome shotgun (WGS) entry which is preliminary data.</text>
</comment>
<protein>
    <submittedName>
        <fullName evidence="2">YbhB/YbcL family Raf kinase inhibitor-like protein</fullName>
    </submittedName>
</protein>
<feature type="region of interest" description="Disordered" evidence="1">
    <location>
        <begin position="1"/>
        <end position="34"/>
    </location>
</feature>
<organism evidence="2 3">
    <name type="scientific">Corallococcus praedator</name>
    <dbReference type="NCBI Taxonomy" id="2316724"/>
    <lineage>
        <taxon>Bacteria</taxon>
        <taxon>Pseudomonadati</taxon>
        <taxon>Myxococcota</taxon>
        <taxon>Myxococcia</taxon>
        <taxon>Myxococcales</taxon>
        <taxon>Cystobacterineae</taxon>
        <taxon>Myxococcaceae</taxon>
        <taxon>Corallococcus</taxon>
    </lineage>
</organism>
<dbReference type="EMBL" id="RAWI01001303">
    <property type="protein sequence ID" value="RKH76907.1"/>
    <property type="molecule type" value="Genomic_DNA"/>
</dbReference>
<evidence type="ECO:0000313" key="2">
    <source>
        <dbReference type="EMBL" id="RKH76907.1"/>
    </source>
</evidence>
<evidence type="ECO:0000313" key="3">
    <source>
        <dbReference type="Proteomes" id="UP000278907"/>
    </source>
</evidence>
<gene>
    <name evidence="2" type="ORF">D7Y13_44210</name>
</gene>
<accession>A0ABX9Q361</accession>